<feature type="region of interest" description="Disordered" evidence="8">
    <location>
        <begin position="1349"/>
        <end position="1399"/>
    </location>
</feature>
<feature type="compositionally biased region" description="Low complexity" evidence="8">
    <location>
        <begin position="767"/>
        <end position="786"/>
    </location>
</feature>
<dbReference type="SUPFAM" id="SSF47576">
    <property type="entry name" value="Calponin-homology domain, CH-domain"/>
    <property type="match status" value="1"/>
</dbReference>
<comment type="similarity">
    <text evidence="6">Belongs to the CAMSAP1 family.</text>
</comment>
<dbReference type="GO" id="GO:0036449">
    <property type="term" value="C:microtubule minus-end"/>
    <property type="evidence" value="ECO:0007669"/>
    <property type="project" value="TreeGrafter"/>
</dbReference>
<dbReference type="PANTHER" id="PTHR21595:SF3">
    <property type="entry name" value="CALMODULIN-REGULATED SPECTRIN-ASSOCIATED PROTEIN 1"/>
    <property type="match status" value="1"/>
</dbReference>
<dbReference type="InterPro" id="IPR036872">
    <property type="entry name" value="CH_dom_sf"/>
</dbReference>
<accession>A0A553QCB3</accession>
<feature type="region of interest" description="Disordered" evidence="8">
    <location>
        <begin position="734"/>
        <end position="786"/>
    </location>
</feature>
<dbReference type="Proteomes" id="UP000316079">
    <property type="component" value="Unassembled WGS sequence"/>
</dbReference>
<feature type="region of interest" description="Disordered" evidence="8">
    <location>
        <begin position="601"/>
        <end position="665"/>
    </location>
</feature>
<feature type="compositionally biased region" description="Basic residues" evidence="8">
    <location>
        <begin position="1305"/>
        <end position="1316"/>
    </location>
</feature>
<dbReference type="OrthoDB" id="2125658at2759"/>
<feature type="region of interest" description="Disordered" evidence="8">
    <location>
        <begin position="1196"/>
        <end position="1215"/>
    </location>
</feature>
<evidence type="ECO:0000256" key="2">
    <source>
        <dbReference type="ARBA" id="ARBA00022490"/>
    </source>
</evidence>
<dbReference type="Gene3D" id="1.10.418.10">
    <property type="entry name" value="Calponin-like domain"/>
    <property type="match status" value="1"/>
</dbReference>
<dbReference type="GO" id="GO:0051011">
    <property type="term" value="F:microtubule minus-end binding"/>
    <property type="evidence" value="ECO:0007669"/>
    <property type="project" value="TreeGrafter"/>
</dbReference>
<feature type="compositionally biased region" description="Polar residues" evidence="8">
    <location>
        <begin position="1353"/>
        <end position="1385"/>
    </location>
</feature>
<dbReference type="PROSITE" id="PS51508">
    <property type="entry name" value="CKK"/>
    <property type="match status" value="1"/>
</dbReference>
<dbReference type="GO" id="GO:0030507">
    <property type="term" value="F:spectrin binding"/>
    <property type="evidence" value="ECO:0007669"/>
    <property type="project" value="InterPro"/>
</dbReference>
<dbReference type="GO" id="GO:0031175">
    <property type="term" value="P:neuron projection development"/>
    <property type="evidence" value="ECO:0007669"/>
    <property type="project" value="InterPro"/>
</dbReference>
<dbReference type="EMBL" id="SRMA01026116">
    <property type="protein sequence ID" value="TRY87580.1"/>
    <property type="molecule type" value="Genomic_DNA"/>
</dbReference>
<dbReference type="FunFam" id="3.10.20.360:FF:000001">
    <property type="entry name" value="Calmodulin-regulated spectrin-associated protein 3 isoform 2"/>
    <property type="match status" value="1"/>
</dbReference>
<evidence type="ECO:0000313" key="12">
    <source>
        <dbReference type="EMBL" id="TRY87580.1"/>
    </source>
</evidence>
<gene>
    <name evidence="12" type="ORF">DNTS_005973</name>
</gene>
<comment type="subcellular location">
    <subcellularLocation>
        <location evidence="1">Cytoplasm</location>
        <location evidence="1">Cytoskeleton</location>
    </subcellularLocation>
</comment>
<feature type="region of interest" description="Disordered" evidence="8">
    <location>
        <begin position="798"/>
        <end position="828"/>
    </location>
</feature>
<feature type="compositionally biased region" description="Polar residues" evidence="8">
    <location>
        <begin position="800"/>
        <end position="819"/>
    </location>
</feature>
<feature type="transmembrane region" description="Helical" evidence="9">
    <location>
        <begin position="1685"/>
        <end position="1706"/>
    </location>
</feature>
<evidence type="ECO:0000256" key="6">
    <source>
        <dbReference type="PROSITE-ProRule" id="PRU00841"/>
    </source>
</evidence>
<feature type="compositionally biased region" description="Low complexity" evidence="8">
    <location>
        <begin position="651"/>
        <end position="664"/>
    </location>
</feature>
<evidence type="ECO:0000259" key="10">
    <source>
        <dbReference type="PROSITE" id="PS50021"/>
    </source>
</evidence>
<keyword evidence="5" id="KW-0206">Cytoskeleton</keyword>
<keyword evidence="9" id="KW-1133">Transmembrane helix</keyword>
<comment type="caution">
    <text evidence="12">The sequence shown here is derived from an EMBL/GenBank/DDBJ whole genome shotgun (WGS) entry which is preliminary data.</text>
</comment>
<evidence type="ECO:0000313" key="13">
    <source>
        <dbReference type="Proteomes" id="UP000316079"/>
    </source>
</evidence>
<dbReference type="Pfam" id="PF11971">
    <property type="entry name" value="CAMSAP_CH"/>
    <property type="match status" value="1"/>
</dbReference>
<feature type="compositionally biased region" description="Basic and acidic residues" evidence="8">
    <location>
        <begin position="1238"/>
        <end position="1277"/>
    </location>
</feature>
<dbReference type="PROSITE" id="PS50021">
    <property type="entry name" value="CH"/>
    <property type="match status" value="1"/>
</dbReference>
<feature type="region of interest" description="Disordered" evidence="8">
    <location>
        <begin position="1233"/>
        <end position="1277"/>
    </location>
</feature>
<dbReference type="Pfam" id="PF17095">
    <property type="entry name" value="CAMSAP_CC1"/>
    <property type="match status" value="1"/>
</dbReference>
<organism evidence="12 13">
    <name type="scientific">Danionella cerebrum</name>
    <dbReference type="NCBI Taxonomy" id="2873325"/>
    <lineage>
        <taxon>Eukaryota</taxon>
        <taxon>Metazoa</taxon>
        <taxon>Chordata</taxon>
        <taxon>Craniata</taxon>
        <taxon>Vertebrata</taxon>
        <taxon>Euteleostomi</taxon>
        <taxon>Actinopterygii</taxon>
        <taxon>Neopterygii</taxon>
        <taxon>Teleostei</taxon>
        <taxon>Ostariophysi</taxon>
        <taxon>Cypriniformes</taxon>
        <taxon>Danionidae</taxon>
        <taxon>Danioninae</taxon>
        <taxon>Danionella</taxon>
    </lineage>
</organism>
<keyword evidence="9" id="KW-0472">Membrane</keyword>
<keyword evidence="3 6" id="KW-0493">Microtubule</keyword>
<dbReference type="InterPro" id="IPR014797">
    <property type="entry name" value="CKK_CAMSAP"/>
</dbReference>
<evidence type="ECO:0000256" key="9">
    <source>
        <dbReference type="SAM" id="Phobius"/>
    </source>
</evidence>
<dbReference type="InterPro" id="IPR058042">
    <property type="entry name" value="CAMSAP_N"/>
</dbReference>
<dbReference type="Pfam" id="PF08683">
    <property type="entry name" value="CAMSAP_CKK"/>
    <property type="match status" value="1"/>
</dbReference>
<dbReference type="InterPro" id="IPR022613">
    <property type="entry name" value="CH_CAMSAP_2"/>
</dbReference>
<keyword evidence="13" id="KW-1185">Reference proteome</keyword>
<dbReference type="STRING" id="623744.A0A553QCB3"/>
<evidence type="ECO:0000256" key="1">
    <source>
        <dbReference type="ARBA" id="ARBA00004245"/>
    </source>
</evidence>
<dbReference type="Gene3D" id="3.10.20.360">
    <property type="entry name" value="CKK domain"/>
    <property type="match status" value="1"/>
</dbReference>
<feature type="region of interest" description="Disordered" evidence="8">
    <location>
        <begin position="2104"/>
        <end position="2177"/>
    </location>
</feature>
<dbReference type="InterPro" id="IPR031372">
    <property type="entry name" value="CAMSAP_CC1"/>
</dbReference>
<feature type="compositionally biased region" description="Low complexity" evidence="8">
    <location>
        <begin position="1069"/>
        <end position="1088"/>
    </location>
</feature>
<keyword evidence="4 7" id="KW-0175">Coiled coil</keyword>
<feature type="compositionally biased region" description="Basic and acidic residues" evidence="8">
    <location>
        <begin position="734"/>
        <end position="766"/>
    </location>
</feature>
<protein>
    <recommendedName>
        <fullName evidence="14">CKK domain-containing protein</fullName>
    </recommendedName>
</protein>
<dbReference type="InterPro" id="IPR032940">
    <property type="entry name" value="CAMSAP"/>
</dbReference>
<dbReference type="InterPro" id="IPR001715">
    <property type="entry name" value="CH_dom"/>
</dbReference>
<evidence type="ECO:0000256" key="4">
    <source>
        <dbReference type="ARBA" id="ARBA00023054"/>
    </source>
</evidence>
<dbReference type="InterPro" id="IPR038209">
    <property type="entry name" value="CKK_dom_sf"/>
</dbReference>
<feature type="compositionally biased region" description="Basic residues" evidence="8">
    <location>
        <begin position="2121"/>
        <end position="2130"/>
    </location>
</feature>
<dbReference type="PANTHER" id="PTHR21595">
    <property type="entry name" value="PATRONIN"/>
    <property type="match status" value="1"/>
</dbReference>
<dbReference type="Pfam" id="PF25532">
    <property type="entry name" value="CH_CAMSAP2_N"/>
    <property type="match status" value="1"/>
</dbReference>
<feature type="compositionally biased region" description="Basic residues" evidence="8">
    <location>
        <begin position="2141"/>
        <end position="2150"/>
    </location>
</feature>
<feature type="compositionally biased region" description="Polar residues" evidence="8">
    <location>
        <begin position="409"/>
        <end position="418"/>
    </location>
</feature>
<proteinExistence type="inferred from homology"/>
<evidence type="ECO:0008006" key="14">
    <source>
        <dbReference type="Google" id="ProtNLM"/>
    </source>
</evidence>
<feature type="region of interest" description="Disordered" evidence="8">
    <location>
        <begin position="1296"/>
        <end position="1322"/>
    </location>
</feature>
<dbReference type="GO" id="GO:0005516">
    <property type="term" value="F:calmodulin binding"/>
    <property type="evidence" value="ECO:0007669"/>
    <property type="project" value="InterPro"/>
</dbReference>
<evidence type="ECO:0000256" key="3">
    <source>
        <dbReference type="ARBA" id="ARBA00022701"/>
    </source>
</evidence>
<reference evidence="12 13" key="1">
    <citation type="journal article" date="2019" name="Sci. Data">
        <title>Hybrid genome assembly and annotation of Danionella translucida.</title>
        <authorList>
            <person name="Kadobianskyi M."/>
            <person name="Schulze L."/>
            <person name="Schuelke M."/>
            <person name="Judkewitz B."/>
        </authorList>
    </citation>
    <scope>NUCLEOTIDE SEQUENCE [LARGE SCALE GENOMIC DNA]</scope>
    <source>
        <strain evidence="12 13">Bolton</strain>
    </source>
</reference>
<feature type="region of interest" description="Disordered" evidence="8">
    <location>
        <begin position="409"/>
        <end position="464"/>
    </location>
</feature>
<sequence length="2221" mass="248085">MADGGRGMDEELGADSARRKMEAAGEALEIVPLEMYDSARAKIAANLRWLFAKAFGIDHIPEDLRDPFYTDQYEQEHIKPPVIRLLLSCELYCRVCGLILKGDQVSSLQSHQSVIQALSRKGIYVMEDDDTPVTDCDLTCQPIKMSSHIPMIDALMMAYTVEMISIEKVVTCVKRFSTFSASKELPFDLEDAMVFWINKVNLKMREISDKEHKSKPHLLDSPSHQKVRYRRDHVSGRQLPFFPLLEDLIRDVCDGAALLAVVHYYCPDLMKLDDICLKEVTSIADSLYNIQLLKEFANEYLNKSFYLTLEDMLYAPPVLKHNVMVFIAELFWWFEIVKPEFVQPRDIQELKDARAMTQPKSARPTVPISNATKRSFLVSPCAAESTLPVHNSPEACNRYFLHPEESESLNKGSSSFSPTHPLLPLRQRQKKTQAGEETAVGRNRSNSLNQESHSRGSVAWSEKRQRPLSQLNRFVLHSAMDGDIDLASGDSVSLTCSISEDSLASTATPKHTCQGSMRRINGHGLLGNVNMDEEDELVTIIGADSSKNGNTLINSEDTEQCVKQVPVARASNWERQEEASSDTRTASFFLEPLMPAVLRPAKEKSVSVNKEEESGEVRQRGSLRRAGGAETTVSASRRRPPQALNRTFNNSSSETELSTEPKSSQIVPPALGQIQAFRPLVTSSVESYSAEQSQGFYLHSSVPEDKRPLQAWDAPPGSDLETVEEQDAELTKELHPDKKQFYEEDEESAKLREDMNVKEHDNKDGGSRCSSPSQQSQASSVASGSVRMTSFAERKMMKFGSNQDIRSSANSSQRTTPDGSESCPLPLTSWRVMRDQSPTAQNKDSANMLASELVQLHMQLEEKRRAIESQKKKMAVLTARQRLKLGKAAFLHIVKKGKSDTLPQPTKSEYYLNNGQKLNQEDMASNDDACVETLRDESKEAEEKEKACLEWAGGDTMSPCAFEVEEEMDLNECSRSIELLNDAIGSIQQQMMQLSLQQEMIMKQNFQSSTAVGGDQSNPSEPKVRASVHFVEPSGSPVVRKPPKLSSARSRSKPSELSLVQDFGKGSKSSTPTPIGSPSSRSIPGGRTPRTETEGFVHCSVRSDSLNKDKGNQNSTTFHLNDESNLRTVSREASSAALGVTFEESMTLKDTEMAHDDRAARNNISSEDIFRGKANLIEVDLSDLAADPNEESTCALDVTGDGSDGEKKPGMGFFFKDEQKAEDELAKKRAAFLQKQQKKAEEARLRKQQLEAESEQKRDETRRKAEEERFRKEEEKARRELIKQEYLRRKQQDLCEELEQPQPKTKPKPKKQRPKSVLKEEPTVEVLHQCPVANENLVGAQSGSSLSLASVATTEPDSVNSGGTGSQRQVLRKSQSECLSRNSSRATERDWDNGSTASSITSTSMAEYTGPKLFKEPSAKSNKPIIHNAISHCCLAGKVNEPQKNSILEELEKCESNHLMILFRDSGCQFRALYSYFPDTEEIQKLTGNGPKSITKKMIDKLYKYSSDRKQFTVIPAKTVSVSVDALTIHNHLWQVKRPAGAKKSSNNMLLLPLLSQNCRLMAFTSLLTVFVVFQCICEAHLQSCIYTMTDFVCKEIPEGLKNASLLEHEMLVRCNSPPELKDVPVWQVQECKTTTTITTTLNLFTWNVTAPSLITVSITTGTPATRSPATVIITELLLVRHSTIVILIVVLCALVLVICVLSVLYHRKRERKHLQMVKPCTEKPEVKRVGNTAPGSGKEENSQACISTAEILQRTGRIIAGDENMSQIYQIYSSGMMENRDSIKRVRSAGPVLCRGDLFAKLNETEAPTEQIDDDYYSGRITTEPHLDVERVDSELEMLEAVIKSTAEEMARDNPDVNPLESCEKSFVEPLDGDDENKPGKSRDQDILQGALETQVSESDRSEPVLQTKYAKTPENLPYLTIGPDQESQSPVLDLLNTAEHSTGPARPIRRVLTWPPTAVQWKKHWAQNQILLNVFPKVIFVTGCSYEIRPFHHGTFPVEPQFNAVEFLPESSAPGEDVRVIIDEDSYRAGLESCTQSIRPFSVKECFPITDVAPGEDGKVTTNEETWSSEFESAVNLSSKNSPDEESQDCAEFRIFDSSFGALGTKPATGENEKDNLKGRRGVKKKTQQVRQVMSAMQKRSRRAKTTPRAHSEHQQSIGSHSRAPPSGGSPKDDSLLLGNEYTFIDLLHEVVENHGRWTRDRWRQTQKSKHKPKPGQSC</sequence>
<dbReference type="SMART" id="SM01051">
    <property type="entry name" value="CAMSAP_CKK"/>
    <property type="match status" value="1"/>
</dbReference>
<dbReference type="FunFam" id="1.10.418.10:FF:000070">
    <property type="entry name" value="Calmodulin regulated spectrin-associated protein 1b"/>
    <property type="match status" value="1"/>
</dbReference>
<evidence type="ECO:0000259" key="11">
    <source>
        <dbReference type="PROSITE" id="PS51508"/>
    </source>
</evidence>
<feature type="coiled-coil region" evidence="7">
    <location>
        <begin position="850"/>
        <end position="880"/>
    </location>
</feature>
<comment type="domain">
    <text evidence="6">The CKK domain binds microtubules.</text>
</comment>
<feature type="domain" description="CKK" evidence="11">
    <location>
        <begin position="1410"/>
        <end position="1544"/>
    </location>
</feature>
<keyword evidence="9" id="KW-0812">Transmembrane</keyword>
<evidence type="ECO:0000256" key="5">
    <source>
        <dbReference type="ARBA" id="ARBA00023212"/>
    </source>
</evidence>
<dbReference type="SUPFAM" id="SSF50346">
    <property type="entry name" value="PRC-barrel domain"/>
    <property type="match status" value="1"/>
</dbReference>
<keyword evidence="2" id="KW-0963">Cytoplasm</keyword>
<feature type="compositionally biased region" description="Basic and acidic residues" evidence="8">
    <location>
        <begin position="601"/>
        <end position="619"/>
    </location>
</feature>
<evidence type="ECO:0000256" key="7">
    <source>
        <dbReference type="SAM" id="Coils"/>
    </source>
</evidence>
<dbReference type="InterPro" id="IPR011033">
    <property type="entry name" value="PRC_barrel-like_sf"/>
</dbReference>
<name>A0A553QCB3_9TELE</name>
<feature type="domain" description="Calponin-homology (CH)" evidence="10">
    <location>
        <begin position="220"/>
        <end position="335"/>
    </location>
</feature>
<feature type="region of interest" description="Disordered" evidence="8">
    <location>
        <begin position="1029"/>
        <end position="1092"/>
    </location>
</feature>
<dbReference type="GO" id="GO:0007026">
    <property type="term" value="P:negative regulation of microtubule depolymerization"/>
    <property type="evidence" value="ECO:0007669"/>
    <property type="project" value="TreeGrafter"/>
</dbReference>
<feature type="compositionally biased region" description="Basic and acidic residues" evidence="8">
    <location>
        <begin position="1204"/>
        <end position="1215"/>
    </location>
</feature>
<dbReference type="GO" id="GO:0031122">
    <property type="term" value="P:cytoplasmic microtubule organization"/>
    <property type="evidence" value="ECO:0007669"/>
    <property type="project" value="TreeGrafter"/>
</dbReference>
<evidence type="ECO:0000256" key="8">
    <source>
        <dbReference type="SAM" id="MobiDB-lite"/>
    </source>
</evidence>